<dbReference type="EMBL" id="BAAAHP010000108">
    <property type="protein sequence ID" value="GAA0942319.1"/>
    <property type="molecule type" value="Genomic_DNA"/>
</dbReference>
<dbReference type="PANTHER" id="PTHR33164:SF43">
    <property type="entry name" value="HTH-TYPE TRANSCRIPTIONAL REPRESSOR YETL"/>
    <property type="match status" value="1"/>
</dbReference>
<evidence type="ECO:0000313" key="2">
    <source>
        <dbReference type="EMBL" id="GAA0942319.1"/>
    </source>
</evidence>
<dbReference type="PROSITE" id="PS50995">
    <property type="entry name" value="HTH_MARR_2"/>
    <property type="match status" value="1"/>
</dbReference>
<dbReference type="RefSeq" id="WP_343942831.1">
    <property type="nucleotide sequence ID" value="NZ_BAAAHP010000108.1"/>
</dbReference>
<reference evidence="3" key="1">
    <citation type="journal article" date="2019" name="Int. J. Syst. Evol. Microbiol.">
        <title>The Global Catalogue of Microorganisms (GCM) 10K type strain sequencing project: providing services to taxonomists for standard genome sequencing and annotation.</title>
        <authorList>
            <consortium name="The Broad Institute Genomics Platform"/>
            <consortium name="The Broad Institute Genome Sequencing Center for Infectious Disease"/>
            <person name="Wu L."/>
            <person name="Ma J."/>
        </authorList>
    </citation>
    <scope>NUCLEOTIDE SEQUENCE [LARGE SCALE GENOMIC DNA]</scope>
    <source>
        <strain evidence="3">JCM 11117</strain>
    </source>
</reference>
<keyword evidence="3" id="KW-1185">Reference proteome</keyword>
<evidence type="ECO:0000313" key="3">
    <source>
        <dbReference type="Proteomes" id="UP001499967"/>
    </source>
</evidence>
<name>A0ABP4B111_9PSEU</name>
<dbReference type="Pfam" id="PF12802">
    <property type="entry name" value="MarR_2"/>
    <property type="match status" value="1"/>
</dbReference>
<protein>
    <recommendedName>
        <fullName evidence="1">HTH marR-type domain-containing protein</fullName>
    </recommendedName>
</protein>
<dbReference type="SUPFAM" id="SSF46785">
    <property type="entry name" value="Winged helix' DNA-binding domain"/>
    <property type="match status" value="1"/>
</dbReference>
<accession>A0ABP4B111</accession>
<organism evidence="2 3">
    <name type="scientific">Pseudonocardia zijingensis</name>
    <dbReference type="NCBI Taxonomy" id="153376"/>
    <lineage>
        <taxon>Bacteria</taxon>
        <taxon>Bacillati</taxon>
        <taxon>Actinomycetota</taxon>
        <taxon>Actinomycetes</taxon>
        <taxon>Pseudonocardiales</taxon>
        <taxon>Pseudonocardiaceae</taxon>
        <taxon>Pseudonocardia</taxon>
    </lineage>
</organism>
<dbReference type="SMART" id="SM00347">
    <property type="entry name" value="HTH_MARR"/>
    <property type="match status" value="1"/>
</dbReference>
<dbReference type="PANTHER" id="PTHR33164">
    <property type="entry name" value="TRANSCRIPTIONAL REGULATOR, MARR FAMILY"/>
    <property type="match status" value="1"/>
</dbReference>
<sequence length="158" mass="17205">MPDDPTATASDAEVLGRVAALLRRADLALLAVKEPPLREIGVSGSLYAVLMNLRVTPGLTGAELARVVGVTPQAIGPLVAKLVDRGWVERRAHPRHQNVQELHLTEAGRTETTVADRIMAHLEDHLRRSLGEDDYEQLATLLGRVIEHLPGWAPPRQG</sequence>
<proteinExistence type="predicted"/>
<dbReference type="InterPro" id="IPR036388">
    <property type="entry name" value="WH-like_DNA-bd_sf"/>
</dbReference>
<dbReference type="Gene3D" id="1.10.10.10">
    <property type="entry name" value="Winged helix-like DNA-binding domain superfamily/Winged helix DNA-binding domain"/>
    <property type="match status" value="1"/>
</dbReference>
<dbReference type="InterPro" id="IPR036390">
    <property type="entry name" value="WH_DNA-bd_sf"/>
</dbReference>
<comment type="caution">
    <text evidence="2">The sequence shown here is derived from an EMBL/GenBank/DDBJ whole genome shotgun (WGS) entry which is preliminary data.</text>
</comment>
<evidence type="ECO:0000259" key="1">
    <source>
        <dbReference type="PROSITE" id="PS50995"/>
    </source>
</evidence>
<gene>
    <name evidence="2" type="ORF">GCM10009559_38340</name>
</gene>
<dbReference type="InterPro" id="IPR039422">
    <property type="entry name" value="MarR/SlyA-like"/>
</dbReference>
<feature type="domain" description="HTH marR-type" evidence="1">
    <location>
        <begin position="15"/>
        <end position="147"/>
    </location>
</feature>
<dbReference type="Proteomes" id="UP001499967">
    <property type="component" value="Unassembled WGS sequence"/>
</dbReference>
<dbReference type="PRINTS" id="PR00598">
    <property type="entry name" value="HTHMARR"/>
</dbReference>
<dbReference type="InterPro" id="IPR000835">
    <property type="entry name" value="HTH_MarR-typ"/>
</dbReference>